<feature type="region of interest" description="Disordered" evidence="1">
    <location>
        <begin position="20"/>
        <end position="45"/>
    </location>
</feature>
<reference evidence="2 3" key="1">
    <citation type="submission" date="2019-01" db="EMBL/GenBank/DDBJ databases">
        <authorList>
            <person name="Brito A."/>
        </authorList>
    </citation>
    <scope>NUCLEOTIDE SEQUENCE [LARGE SCALE GENOMIC DNA]</scope>
    <source>
        <strain evidence="2">1</strain>
    </source>
</reference>
<proteinExistence type="predicted"/>
<evidence type="ECO:0000313" key="3">
    <source>
        <dbReference type="Proteomes" id="UP000320055"/>
    </source>
</evidence>
<sequence length="45" mass="4883">MQNTLLLAFTSKAFRLRCDPASATDPKGLAPRRAPGSAPRRAKQD</sequence>
<gene>
    <name evidence="2" type="ORF">H1P_360033</name>
</gene>
<dbReference type="Proteomes" id="UP000320055">
    <property type="component" value="Unassembled WGS sequence"/>
</dbReference>
<protein>
    <submittedName>
        <fullName evidence="2">Uncharacterized protein</fullName>
    </submittedName>
</protein>
<evidence type="ECO:0000256" key="1">
    <source>
        <dbReference type="SAM" id="MobiDB-lite"/>
    </source>
</evidence>
<name>A0A563VW64_9CYAN</name>
<dbReference type="AlphaFoldDB" id="A0A563VW64"/>
<organism evidence="2 3">
    <name type="scientific">Hyella patelloides LEGE 07179</name>
    <dbReference type="NCBI Taxonomy" id="945734"/>
    <lineage>
        <taxon>Bacteria</taxon>
        <taxon>Bacillati</taxon>
        <taxon>Cyanobacteriota</taxon>
        <taxon>Cyanophyceae</taxon>
        <taxon>Pleurocapsales</taxon>
        <taxon>Hyellaceae</taxon>
        <taxon>Hyella</taxon>
    </lineage>
</organism>
<dbReference type="EMBL" id="CAACVJ010000290">
    <property type="protein sequence ID" value="VEP15698.1"/>
    <property type="molecule type" value="Genomic_DNA"/>
</dbReference>
<accession>A0A563VW64</accession>
<keyword evidence="3" id="KW-1185">Reference proteome</keyword>
<evidence type="ECO:0000313" key="2">
    <source>
        <dbReference type="EMBL" id="VEP15698.1"/>
    </source>
</evidence>